<dbReference type="Ensembl" id="ENSPSMT00000016776.1">
    <property type="protein sequence ID" value="ENSPSMP00000014442.1"/>
    <property type="gene ID" value="ENSPSMG00000010356.1"/>
</dbReference>
<evidence type="ECO:0000313" key="2">
    <source>
        <dbReference type="Ensembl" id="ENSPSMP00000014442.1"/>
    </source>
</evidence>
<protein>
    <recommendedName>
        <fullName evidence="4">Secreted protein</fullName>
    </recommendedName>
</protein>
<evidence type="ECO:0000256" key="1">
    <source>
        <dbReference type="SAM" id="SignalP"/>
    </source>
</evidence>
<feature type="signal peptide" evidence="1">
    <location>
        <begin position="1"/>
        <end position="15"/>
    </location>
</feature>
<accession>A0A8C9DJK5</accession>
<dbReference type="AlphaFoldDB" id="A0A8C9DJK5"/>
<dbReference type="Proteomes" id="UP000694414">
    <property type="component" value="Unplaced"/>
</dbReference>
<evidence type="ECO:0000313" key="3">
    <source>
        <dbReference type="Proteomes" id="UP000694414"/>
    </source>
</evidence>
<feature type="chain" id="PRO_5034399780" description="Secreted protein" evidence="1">
    <location>
        <begin position="16"/>
        <end position="163"/>
    </location>
</feature>
<evidence type="ECO:0008006" key="4">
    <source>
        <dbReference type="Google" id="ProtNLM"/>
    </source>
</evidence>
<name>A0A8C9DJK5_PROSS</name>
<keyword evidence="3" id="KW-1185">Reference proteome</keyword>
<sequence length="163" mass="18224">MLSISLCLLATCVSSLEECLFNVRQLSTQGQIIQLCELINKVRKLLAKKHMPSGHCAWGSGYTGIFLGGPCCFVCEFFVPGVPDFETLFSQVYLCSIVLPQLCIATLTTASWQGLCKPRTHSLNPINPRSLRNYHHTKGDVRKVKSIFLMLYKDVAMILFCMS</sequence>
<reference evidence="2" key="2">
    <citation type="submission" date="2025-09" db="UniProtKB">
        <authorList>
            <consortium name="Ensembl"/>
        </authorList>
    </citation>
    <scope>IDENTIFICATION</scope>
</reference>
<keyword evidence="1" id="KW-0732">Signal</keyword>
<proteinExistence type="predicted"/>
<organism evidence="2 3">
    <name type="scientific">Prolemur simus</name>
    <name type="common">Greater bamboo lemur</name>
    <name type="synonym">Hapalemur simus</name>
    <dbReference type="NCBI Taxonomy" id="1328070"/>
    <lineage>
        <taxon>Eukaryota</taxon>
        <taxon>Metazoa</taxon>
        <taxon>Chordata</taxon>
        <taxon>Craniata</taxon>
        <taxon>Vertebrata</taxon>
        <taxon>Euteleostomi</taxon>
        <taxon>Mammalia</taxon>
        <taxon>Eutheria</taxon>
        <taxon>Euarchontoglires</taxon>
        <taxon>Primates</taxon>
        <taxon>Strepsirrhini</taxon>
        <taxon>Lemuriformes</taxon>
        <taxon>Lemuridae</taxon>
        <taxon>Prolemur</taxon>
    </lineage>
</organism>
<reference evidence="2" key="1">
    <citation type="submission" date="2025-08" db="UniProtKB">
        <authorList>
            <consortium name="Ensembl"/>
        </authorList>
    </citation>
    <scope>IDENTIFICATION</scope>
</reference>